<dbReference type="EMBL" id="AP031573">
    <property type="protein sequence ID" value="BFM41669.1"/>
    <property type="molecule type" value="Genomic_DNA"/>
</dbReference>
<name>A0AAT9GW56_9FLAO</name>
<protein>
    <submittedName>
        <fullName evidence="1">Uncharacterized protein</fullName>
    </submittedName>
</protein>
<dbReference type="RefSeq" id="WP_369616923.1">
    <property type="nucleotide sequence ID" value="NZ_AP031573.1"/>
</dbReference>
<proteinExistence type="predicted"/>
<organism evidence="1">
    <name type="scientific">Flavobacterium sp. CFS9</name>
    <dbReference type="NCBI Taxonomy" id="3143118"/>
    <lineage>
        <taxon>Bacteria</taxon>
        <taxon>Pseudomonadati</taxon>
        <taxon>Bacteroidota</taxon>
        <taxon>Flavobacteriia</taxon>
        <taxon>Flavobacteriales</taxon>
        <taxon>Flavobacteriaceae</taxon>
        <taxon>Flavobacterium</taxon>
    </lineage>
</organism>
<sequence>MSNKLSAKNLKAAIQRLPEPKTYGADTVNVAVDKNVYTFEKINKEWIFKF</sequence>
<gene>
    <name evidence="1" type="ORF">CFS9_03100</name>
</gene>
<reference evidence="1" key="1">
    <citation type="submission" date="2024-05" db="EMBL/GenBank/DDBJ databases">
        <title>Whole-Genome Sequence of CFS9, a Potential Fish Probiotic Isolated from the Body Surface of Silurus asotus.</title>
        <authorList>
            <person name="Kojima M."/>
            <person name="Tobioka K."/>
            <person name="Yokota K."/>
            <person name="Nakatani H."/>
            <person name="Hori K."/>
            <person name="Tamaru Y."/>
            <person name="Okazaki F."/>
        </authorList>
    </citation>
    <scope>NUCLEOTIDE SEQUENCE</scope>
    <source>
        <strain evidence="1">CFS9</strain>
    </source>
</reference>
<accession>A0AAT9GW56</accession>
<dbReference type="AlphaFoldDB" id="A0AAT9GW56"/>
<evidence type="ECO:0000313" key="1">
    <source>
        <dbReference type="EMBL" id="BFM41669.1"/>
    </source>
</evidence>